<evidence type="ECO:0000256" key="4">
    <source>
        <dbReference type="ARBA" id="ARBA00022692"/>
    </source>
</evidence>
<feature type="compositionally biased region" description="Basic residues" evidence="11">
    <location>
        <begin position="361"/>
        <end position="380"/>
    </location>
</feature>
<feature type="compositionally biased region" description="Basic and acidic residues" evidence="11">
    <location>
        <begin position="562"/>
        <end position="578"/>
    </location>
</feature>
<feature type="compositionally biased region" description="Pro residues" evidence="11">
    <location>
        <begin position="471"/>
        <end position="488"/>
    </location>
</feature>
<evidence type="ECO:0000313" key="14">
    <source>
        <dbReference type="Proteomes" id="UP000664521"/>
    </source>
</evidence>
<evidence type="ECO:0000256" key="6">
    <source>
        <dbReference type="ARBA" id="ARBA00023055"/>
    </source>
</evidence>
<feature type="compositionally biased region" description="Low complexity" evidence="11">
    <location>
        <begin position="489"/>
        <end position="498"/>
    </location>
</feature>
<keyword evidence="3 10" id="KW-1134">Transmembrane beta strand</keyword>
<comment type="function">
    <text evidence="10">Component of the ERMES/MDM complex, which serves as a molecular tether to connect the endoplasmic reticulum (ER) and mitochondria. Components of this complex are involved in the control of mitochondrial shape and protein biogenesis, and function in nonvesicular lipid trafficking between the ER and mitochondria. MDM34 is required for the interaction of the ER-resident membrane protein MMM1 and the outer mitochondrial membrane-resident beta-barrel protein MDM10.</text>
</comment>
<evidence type="ECO:0000256" key="5">
    <source>
        <dbReference type="ARBA" id="ARBA00022787"/>
    </source>
</evidence>
<accession>A0A8H3J4G1</accession>
<feature type="region of interest" description="Disordered" evidence="11">
    <location>
        <begin position="208"/>
        <end position="239"/>
    </location>
</feature>
<dbReference type="GO" id="GO:0007005">
    <property type="term" value="P:mitochondrion organization"/>
    <property type="evidence" value="ECO:0007669"/>
    <property type="project" value="InterPro"/>
</dbReference>
<feature type="compositionally biased region" description="Polar residues" evidence="11">
    <location>
        <begin position="329"/>
        <end position="338"/>
    </location>
</feature>
<feature type="region of interest" description="Disordered" evidence="11">
    <location>
        <begin position="329"/>
        <end position="542"/>
    </location>
</feature>
<dbReference type="GO" id="GO:0032865">
    <property type="term" value="C:ERMES complex"/>
    <property type="evidence" value="ECO:0007669"/>
    <property type="project" value="UniProtKB-UniRule"/>
</dbReference>
<comment type="subunit">
    <text evidence="10">Component of the ER-mitochondria encounter structure (ERMES) or MDM complex, composed of MMM1, MDM10, MDM12 and MDM34.</text>
</comment>
<protein>
    <recommendedName>
        <fullName evidence="10">Mitochondrial distribution and morphology protein 34</fullName>
    </recommendedName>
</protein>
<dbReference type="HAMAP" id="MF_03105">
    <property type="entry name" value="Mdm34"/>
    <property type="match status" value="1"/>
</dbReference>
<feature type="compositionally biased region" description="Polar residues" evidence="11">
    <location>
        <begin position="532"/>
        <end position="542"/>
    </location>
</feature>
<evidence type="ECO:0000256" key="2">
    <source>
        <dbReference type="ARBA" id="ARBA00022448"/>
    </source>
</evidence>
<sequence length="590" mass="64810">MAFNFNWSPLTADASFYTRAKELLTIALNKSPKPPIIVDDILVNELNLGSTPPELEILEIGDLAEDRFRGIFKMCYTGDAYLTLKTKVQANPLNTYLSTKPSFTSPQPLAASSSLTIPLQITLSEFKLSAFIILVFSRQKGLTLVFRNDPLESLKVSSTFDSIPFVRDYLQKEIEGQLRTLLMDELPAIIHRLSLRLWVPEYRAREDDELARKAQDPPTEEQPVDPLASPPQDPVDSSGNVIDPSQIASLSFESTPETHSLFSQKNLLRLAALTDSHRTLSLFTPGIRDAVFRAWAGPTEQGDPHTPFTPAISRKHSYTGLASTTYTFQDNADSNSHSLRPPLTSFGSAASGLGVSSSRGGKPHGGRRRKHRVVNLRKRGTDHDELESISGEGSTVSGTVSSAPSDFAPQNPSKELEDELVTPPRTPEKPAKPWQQSQNDYDGIDLRETPPRLRYLTPRPSRQQEPDLSTPRPPPTTASNPPPNPPGFSLPSSSSQDPPTYPSEKSQPSSSTLPSHATPSSTNLTFPLPYLETTTLGGTANPSGRIVEQAWMLKMAGEIARKMSEEKTSNPGLWRRDNEVDEPPPPAYGS</sequence>
<dbReference type="CDD" id="cd21673">
    <property type="entry name" value="SMP_Mdm34"/>
    <property type="match status" value="1"/>
</dbReference>
<gene>
    <name evidence="10 13" type="primary">MDM34</name>
    <name evidence="13" type="ORF">HETSPECPRED_002426</name>
</gene>
<proteinExistence type="inferred from homology"/>
<keyword evidence="8 10" id="KW-0496">Mitochondrion</keyword>
<reference evidence="13" key="1">
    <citation type="submission" date="2021-03" db="EMBL/GenBank/DDBJ databases">
        <authorList>
            <person name="Tagirdzhanova G."/>
        </authorList>
    </citation>
    <scope>NUCLEOTIDE SEQUENCE</scope>
</reference>
<comment type="subcellular location">
    <subcellularLocation>
        <location evidence="1">Membrane</location>
    </subcellularLocation>
    <subcellularLocation>
        <location evidence="10">Mitochondrion outer membrane</location>
        <topology evidence="10">Multi-pass membrane protein</topology>
    </subcellularLocation>
    <text evidence="10">The ERMES/MDM complex localizes to a few discrete foci (around 10 per single cell), that represent mitochondria-endoplasmic reticulum junctions. These foci are often found next to mtDNA nucleoids.</text>
</comment>
<evidence type="ECO:0000256" key="9">
    <source>
        <dbReference type="ARBA" id="ARBA00023136"/>
    </source>
</evidence>
<dbReference type="EMBL" id="CAJPDS010000155">
    <property type="protein sequence ID" value="CAF9940500.1"/>
    <property type="molecule type" value="Genomic_DNA"/>
</dbReference>
<dbReference type="InterPro" id="IPR027536">
    <property type="entry name" value="MDM34"/>
</dbReference>
<dbReference type="GO" id="GO:0008289">
    <property type="term" value="F:lipid binding"/>
    <property type="evidence" value="ECO:0007669"/>
    <property type="project" value="UniProtKB-KW"/>
</dbReference>
<keyword evidence="7" id="KW-0446">Lipid-binding</keyword>
<keyword evidence="5 10" id="KW-1000">Mitochondrion outer membrane</keyword>
<dbReference type="GO" id="GO:0015914">
    <property type="term" value="P:phospholipid transport"/>
    <property type="evidence" value="ECO:0007669"/>
    <property type="project" value="TreeGrafter"/>
</dbReference>
<dbReference type="InterPro" id="IPR031468">
    <property type="entry name" value="SMP_LBD"/>
</dbReference>
<dbReference type="InterPro" id="IPR058825">
    <property type="entry name" value="MDM34_N"/>
</dbReference>
<feature type="region of interest" description="Disordered" evidence="11">
    <location>
        <begin position="562"/>
        <end position="590"/>
    </location>
</feature>
<evidence type="ECO:0000256" key="11">
    <source>
        <dbReference type="SAM" id="MobiDB-lite"/>
    </source>
</evidence>
<dbReference type="Pfam" id="PF26545">
    <property type="entry name" value="Mdm34_N"/>
    <property type="match status" value="1"/>
</dbReference>
<dbReference type="GO" id="GO:1990456">
    <property type="term" value="P:mitochondrion-endoplasmic reticulum membrane tethering"/>
    <property type="evidence" value="ECO:0007669"/>
    <property type="project" value="TreeGrafter"/>
</dbReference>
<organism evidence="13 14">
    <name type="scientific">Heterodermia speciosa</name>
    <dbReference type="NCBI Taxonomy" id="116794"/>
    <lineage>
        <taxon>Eukaryota</taxon>
        <taxon>Fungi</taxon>
        <taxon>Dikarya</taxon>
        <taxon>Ascomycota</taxon>
        <taxon>Pezizomycotina</taxon>
        <taxon>Lecanoromycetes</taxon>
        <taxon>OSLEUM clade</taxon>
        <taxon>Lecanoromycetidae</taxon>
        <taxon>Caliciales</taxon>
        <taxon>Physciaceae</taxon>
        <taxon>Heterodermia</taxon>
    </lineage>
</organism>
<keyword evidence="14" id="KW-1185">Reference proteome</keyword>
<keyword evidence="6" id="KW-0445">Lipid transport</keyword>
<feature type="domain" description="SMP-LTD" evidence="12">
    <location>
        <begin position="1"/>
        <end position="195"/>
    </location>
</feature>
<evidence type="ECO:0000256" key="10">
    <source>
        <dbReference type="HAMAP-Rule" id="MF_03105"/>
    </source>
</evidence>
<evidence type="ECO:0000259" key="12">
    <source>
        <dbReference type="PROSITE" id="PS51847"/>
    </source>
</evidence>
<feature type="compositionally biased region" description="Polar residues" evidence="11">
    <location>
        <begin position="503"/>
        <end position="525"/>
    </location>
</feature>
<feature type="compositionally biased region" description="Low complexity" evidence="11">
    <location>
        <begin position="345"/>
        <end position="360"/>
    </location>
</feature>
<comment type="caution">
    <text evidence="13">The sequence shown here is derived from an EMBL/GenBank/DDBJ whole genome shotgun (WGS) entry which is preliminary data.</text>
</comment>
<evidence type="ECO:0000256" key="7">
    <source>
        <dbReference type="ARBA" id="ARBA00023121"/>
    </source>
</evidence>
<dbReference type="AlphaFoldDB" id="A0A8H3J4G1"/>
<keyword evidence="9 10" id="KW-0472">Membrane</keyword>
<dbReference type="Proteomes" id="UP000664521">
    <property type="component" value="Unassembled WGS sequence"/>
</dbReference>
<comment type="domain">
    <text evidence="10">Lacks alpha-helical transmembrane segments, suggesting that it resides in the membrane via beta-sheet conformations similar to those predicted for other outer membrane proteins and porin.</text>
</comment>
<evidence type="ECO:0000313" key="13">
    <source>
        <dbReference type="EMBL" id="CAF9940500.1"/>
    </source>
</evidence>
<feature type="compositionally biased region" description="Low complexity" evidence="11">
    <location>
        <begin position="388"/>
        <end position="402"/>
    </location>
</feature>
<comment type="similarity">
    <text evidence="10">Belongs to the MDM34 family.</text>
</comment>
<dbReference type="PANTHER" id="PTHR28185">
    <property type="entry name" value="MITOCHONDRIAL DISTRIBUTION AND MORPHOLOGY PROTEIN 34"/>
    <property type="match status" value="1"/>
</dbReference>
<dbReference type="OrthoDB" id="17927at2759"/>
<name>A0A8H3J4G1_9LECA</name>
<dbReference type="PROSITE" id="PS51847">
    <property type="entry name" value="SMP"/>
    <property type="match status" value="1"/>
</dbReference>
<evidence type="ECO:0000256" key="3">
    <source>
        <dbReference type="ARBA" id="ARBA00022452"/>
    </source>
</evidence>
<dbReference type="PANTHER" id="PTHR28185:SF1">
    <property type="entry name" value="MITOCHONDRIAL DISTRIBUTION AND MORPHOLOGY PROTEIN 34"/>
    <property type="match status" value="1"/>
</dbReference>
<evidence type="ECO:0000256" key="1">
    <source>
        <dbReference type="ARBA" id="ARBA00004370"/>
    </source>
</evidence>
<evidence type="ECO:0000256" key="8">
    <source>
        <dbReference type="ARBA" id="ARBA00023128"/>
    </source>
</evidence>
<keyword evidence="2" id="KW-0813">Transport</keyword>
<keyword evidence="4 10" id="KW-0812">Transmembrane</keyword>